<dbReference type="EC" id="2.7.11.1" evidence="1"/>
<dbReference type="InterPro" id="IPR028375">
    <property type="entry name" value="KA1/Ssp2_C"/>
</dbReference>
<dbReference type="FunFam" id="3.30.200.20:FF:000003">
    <property type="entry name" value="Non-specific serine/threonine protein kinase"/>
    <property type="match status" value="1"/>
</dbReference>
<feature type="compositionally biased region" description="Polar residues" evidence="10">
    <location>
        <begin position="601"/>
        <end position="617"/>
    </location>
</feature>
<dbReference type="GO" id="GO:0005524">
    <property type="term" value="F:ATP binding"/>
    <property type="evidence" value="ECO:0007669"/>
    <property type="project" value="UniProtKB-UniRule"/>
</dbReference>
<evidence type="ECO:0000313" key="14">
    <source>
        <dbReference type="Proteomes" id="UP000183567"/>
    </source>
</evidence>
<keyword evidence="3" id="KW-0808">Transferase</keyword>
<accession>A0A1J8QBL3</accession>
<feature type="region of interest" description="Disordered" evidence="10">
    <location>
        <begin position="568"/>
        <end position="897"/>
    </location>
</feature>
<dbReference type="SUPFAM" id="SSF56112">
    <property type="entry name" value="Protein kinase-like (PK-like)"/>
    <property type="match status" value="1"/>
</dbReference>
<dbReference type="PROSITE" id="PS00108">
    <property type="entry name" value="PROTEIN_KINASE_ST"/>
    <property type="match status" value="1"/>
</dbReference>
<dbReference type="PANTHER" id="PTHR24346">
    <property type="entry name" value="MAP/MICROTUBULE AFFINITY-REGULATING KINASE"/>
    <property type="match status" value="1"/>
</dbReference>
<dbReference type="Pfam" id="PF00069">
    <property type="entry name" value="Pkinase"/>
    <property type="match status" value="1"/>
</dbReference>
<evidence type="ECO:0000259" key="12">
    <source>
        <dbReference type="PROSITE" id="PS50032"/>
    </source>
</evidence>
<evidence type="ECO:0000256" key="9">
    <source>
        <dbReference type="PROSITE-ProRule" id="PRU10141"/>
    </source>
</evidence>
<comment type="catalytic activity">
    <reaction evidence="7">
        <text>L-threonyl-[protein] + ATP = O-phospho-L-threonyl-[protein] + ADP + H(+)</text>
        <dbReference type="Rhea" id="RHEA:46608"/>
        <dbReference type="Rhea" id="RHEA-COMP:11060"/>
        <dbReference type="Rhea" id="RHEA-COMP:11605"/>
        <dbReference type="ChEBI" id="CHEBI:15378"/>
        <dbReference type="ChEBI" id="CHEBI:30013"/>
        <dbReference type="ChEBI" id="CHEBI:30616"/>
        <dbReference type="ChEBI" id="CHEBI:61977"/>
        <dbReference type="ChEBI" id="CHEBI:456216"/>
        <dbReference type="EC" id="2.7.11.1"/>
    </reaction>
</comment>
<evidence type="ECO:0000256" key="10">
    <source>
        <dbReference type="SAM" id="MobiDB-lite"/>
    </source>
</evidence>
<protein>
    <recommendedName>
        <fullName evidence="1">non-specific serine/threonine protein kinase</fullName>
        <ecNumber evidence="1">2.7.11.1</ecNumber>
    </recommendedName>
</protein>
<dbReference type="GO" id="GO:0035556">
    <property type="term" value="P:intracellular signal transduction"/>
    <property type="evidence" value="ECO:0007669"/>
    <property type="project" value="TreeGrafter"/>
</dbReference>
<evidence type="ECO:0000256" key="7">
    <source>
        <dbReference type="ARBA" id="ARBA00047899"/>
    </source>
</evidence>
<comment type="caution">
    <text evidence="13">The sequence shown here is derived from an EMBL/GenBank/DDBJ whole genome shotgun (WGS) entry which is preliminary data.</text>
</comment>
<dbReference type="InterPro" id="IPR000719">
    <property type="entry name" value="Prot_kinase_dom"/>
</dbReference>
<dbReference type="Gene3D" id="1.10.510.10">
    <property type="entry name" value="Transferase(Phosphotransferase) domain 1"/>
    <property type="match status" value="1"/>
</dbReference>
<evidence type="ECO:0000256" key="4">
    <source>
        <dbReference type="ARBA" id="ARBA00022741"/>
    </source>
</evidence>
<feature type="compositionally biased region" description="Polar residues" evidence="10">
    <location>
        <begin position="755"/>
        <end position="768"/>
    </location>
</feature>
<keyword evidence="4 9" id="KW-0547">Nucleotide-binding</keyword>
<dbReference type="OrthoDB" id="193931at2759"/>
<evidence type="ECO:0000313" key="13">
    <source>
        <dbReference type="EMBL" id="OJA18047.1"/>
    </source>
</evidence>
<feature type="region of interest" description="Disordered" evidence="10">
    <location>
        <begin position="1113"/>
        <end position="1135"/>
    </location>
</feature>
<feature type="compositionally biased region" description="Low complexity" evidence="10">
    <location>
        <begin position="825"/>
        <end position="841"/>
    </location>
</feature>
<dbReference type="SMART" id="SM00220">
    <property type="entry name" value="S_TKc"/>
    <property type="match status" value="1"/>
</dbReference>
<dbReference type="InterPro" id="IPR008271">
    <property type="entry name" value="Ser/Thr_kinase_AS"/>
</dbReference>
<feature type="compositionally biased region" description="Low complexity" evidence="10">
    <location>
        <begin position="737"/>
        <end position="749"/>
    </location>
</feature>
<evidence type="ECO:0000256" key="1">
    <source>
        <dbReference type="ARBA" id="ARBA00012513"/>
    </source>
</evidence>
<evidence type="ECO:0000256" key="2">
    <source>
        <dbReference type="ARBA" id="ARBA00022527"/>
    </source>
</evidence>
<name>A0A1J8QBL3_9AGAM</name>
<feature type="compositionally biased region" description="Low complexity" evidence="10">
    <location>
        <begin position="1113"/>
        <end position="1122"/>
    </location>
</feature>
<keyword evidence="2" id="KW-0723">Serine/threonine-protein kinase</keyword>
<evidence type="ECO:0000256" key="3">
    <source>
        <dbReference type="ARBA" id="ARBA00022679"/>
    </source>
</evidence>
<dbReference type="PANTHER" id="PTHR24346:SF110">
    <property type="entry name" value="NON-SPECIFIC SERINE_THREONINE PROTEIN KINASE"/>
    <property type="match status" value="1"/>
</dbReference>
<feature type="region of interest" description="Disordered" evidence="10">
    <location>
        <begin position="935"/>
        <end position="981"/>
    </location>
</feature>
<keyword evidence="6 9" id="KW-0067">ATP-binding</keyword>
<dbReference type="AlphaFoldDB" id="A0A1J8QBL3"/>
<feature type="domain" description="KA1" evidence="12">
    <location>
        <begin position="1151"/>
        <end position="1201"/>
    </location>
</feature>
<evidence type="ECO:0000256" key="6">
    <source>
        <dbReference type="ARBA" id="ARBA00022840"/>
    </source>
</evidence>
<evidence type="ECO:0000259" key="11">
    <source>
        <dbReference type="PROSITE" id="PS50011"/>
    </source>
</evidence>
<keyword evidence="5" id="KW-0418">Kinase</keyword>
<proteinExistence type="predicted"/>
<dbReference type="SUPFAM" id="SSF103243">
    <property type="entry name" value="KA1-like"/>
    <property type="match status" value="1"/>
</dbReference>
<dbReference type="FunFam" id="1.10.510.10:FF:000636">
    <property type="entry name" value="Non-specific serine/threonine protein kinase"/>
    <property type="match status" value="1"/>
</dbReference>
<dbReference type="InterPro" id="IPR001772">
    <property type="entry name" value="KA1_dom"/>
</dbReference>
<organism evidence="13 14">
    <name type="scientific">Rhizopogon vesiculosus</name>
    <dbReference type="NCBI Taxonomy" id="180088"/>
    <lineage>
        <taxon>Eukaryota</taxon>
        <taxon>Fungi</taxon>
        <taxon>Dikarya</taxon>
        <taxon>Basidiomycota</taxon>
        <taxon>Agaricomycotina</taxon>
        <taxon>Agaricomycetes</taxon>
        <taxon>Agaricomycetidae</taxon>
        <taxon>Boletales</taxon>
        <taxon>Suillineae</taxon>
        <taxon>Rhizopogonaceae</taxon>
        <taxon>Rhizopogon</taxon>
    </lineage>
</organism>
<dbReference type="GO" id="GO:0004674">
    <property type="term" value="F:protein serine/threonine kinase activity"/>
    <property type="evidence" value="ECO:0007669"/>
    <property type="project" value="UniProtKB-KW"/>
</dbReference>
<dbReference type="PROSITE" id="PS50011">
    <property type="entry name" value="PROTEIN_KINASE_DOM"/>
    <property type="match status" value="1"/>
</dbReference>
<gene>
    <name evidence="13" type="ORF">AZE42_06801</name>
</gene>
<feature type="compositionally biased region" description="Low complexity" evidence="10">
    <location>
        <begin position="114"/>
        <end position="134"/>
    </location>
</feature>
<feature type="binding site" evidence="9">
    <location>
        <position position="216"/>
    </location>
    <ligand>
        <name>ATP</name>
        <dbReference type="ChEBI" id="CHEBI:30616"/>
    </ligand>
</feature>
<dbReference type="Pfam" id="PF02149">
    <property type="entry name" value="KA1"/>
    <property type="match status" value="1"/>
</dbReference>
<dbReference type="STRING" id="180088.A0A1J8QBL3"/>
<dbReference type="PROSITE" id="PS50032">
    <property type="entry name" value="KA1"/>
    <property type="match status" value="1"/>
</dbReference>
<dbReference type="PROSITE" id="PS00107">
    <property type="entry name" value="PROTEIN_KINASE_ATP"/>
    <property type="match status" value="1"/>
</dbReference>
<dbReference type="Proteomes" id="UP000183567">
    <property type="component" value="Unassembled WGS sequence"/>
</dbReference>
<keyword evidence="14" id="KW-1185">Reference proteome</keyword>
<dbReference type="InterPro" id="IPR011009">
    <property type="entry name" value="Kinase-like_dom_sf"/>
</dbReference>
<feature type="compositionally biased region" description="Basic and acidic residues" evidence="10">
    <location>
        <begin position="630"/>
        <end position="642"/>
    </location>
</feature>
<feature type="region of interest" description="Disordered" evidence="10">
    <location>
        <begin position="109"/>
        <end position="160"/>
    </location>
</feature>
<sequence length="1203" mass="130628">MIQPRFRGGVGNIENPLTVVFQSKRVLTPIRDCSGRCAIISHAVARAVLISGLLHFEPISTFLVSVLTLPASVTAGDLQWKQHTNIFISSILARMDSLQIPDSSYAGPSRHYGASRPVSVSVQPSPVSASQSAPRRQRASHQVVTTQQQQQQQAEDQPAYRDVYSHPAAVAYTAAHPRRMIPKFGPYILLQTVGEGEFGKVKLGLHGQWGEEVAVKLIRRGNIDTSVRMSKVEREIEVLRTLKHPNIVRLYDVIETDKYIGIILEYASGGELFDHILAHRYLKEKDAAKLFSQLVSGVWYIHQKKIVHRDLKLENLLLDRHRNVIITDFGFANRFEHRADDLMQTSCGSPCYAAPELVISEGLYVGSAVDIWSCGVILYAMLAGYLPFDDDPANPDGDNINLLYKYIVNTPLSFPDYVSVEARDLLSMMLVPDPTRRADLRSIMAHPWLSTYAYLFEKTVDDLEEVAMEQHQQRRLAYQRQMRQAAAAAAAKDPAKVSRTQSARLEGLVNNAGSSAPPPRSHSYRDHPSGQPELIYDSSVDQSIYSSSSPPIAVPATRKGANSTIVMPTTAQSSSDDPFASSSQAIHNPVTISKPDEISSAGRSNREGSSQGASSSRHGPPPSSLPQQDPVKKKGAIDRHTIQVEYSDQTALTPELAPNFSQSIKPPTPSKKDSLPVTPDGIISSQNPVKDKPKRQPSADADRSRPLPAPPAASTPSRTQAPQLSSSTLRAAQNRMPTVSVSPASPPVSTEEKSFQSIKTGGTGSTASSRHRKGISMDKFGLGKIFGTNSDHAAINGSTSRVPSESSAAGASSIVEETRASAQNSVSDVPSQSKSSLLSPGGSNGITDADASKKNRRNTLTVMVEPFSRSIKARSKKTPTGDTPVKDNEKSVPPSAITPQKQTAVFPTQDGPHSGMDMAASTTKARNVMQWFRRKSTAKAGRDLPDDSPEMSPTRRTDQPFPATDSRVETRNAELPPPAHDVSFSFGKAGRIFTSSAPKDVLRIHHGAVDQTTITTRPPPEVIKHVCQVLERMGVELKAESEYKYRCIRAKRKKSGAVGLGFSGSGNGLAAFTMVGSAASNGVDKRGLPVPSSSSSAGGMLKGLLMRRQSSQVSGVSPSQVSMDDDTGAVASSPVESSPLATHETIYGDTAQDAGDEVRFSIELTRIDRLKDTYSLDIRRLKGNLRSYKFLYDTIRERADLQR</sequence>
<feature type="compositionally biased region" description="Low complexity" evidence="10">
    <location>
        <begin position="142"/>
        <end position="153"/>
    </location>
</feature>
<feature type="compositionally biased region" description="Polar residues" evidence="10">
    <location>
        <begin position="787"/>
        <end position="810"/>
    </location>
</feature>
<reference evidence="13 14" key="1">
    <citation type="submission" date="2016-03" db="EMBL/GenBank/DDBJ databases">
        <title>Comparative genomics of the ectomycorrhizal sister species Rhizopogon vinicolor and Rhizopogon vesiculosus (Basidiomycota: Boletales) reveals a divergence of the mating type B locus.</title>
        <authorList>
            <person name="Mujic A.B."/>
            <person name="Kuo A."/>
            <person name="Tritt A."/>
            <person name="Lipzen A."/>
            <person name="Chen C."/>
            <person name="Johnson J."/>
            <person name="Sharma A."/>
            <person name="Barry K."/>
            <person name="Grigoriev I.V."/>
            <person name="Spatafora J.W."/>
        </authorList>
    </citation>
    <scope>NUCLEOTIDE SEQUENCE [LARGE SCALE GENOMIC DNA]</scope>
    <source>
        <strain evidence="13 14">AM-OR11-056</strain>
    </source>
</reference>
<feature type="domain" description="Protein kinase" evidence="11">
    <location>
        <begin position="187"/>
        <end position="449"/>
    </location>
</feature>
<feature type="region of interest" description="Disordered" evidence="10">
    <location>
        <begin position="509"/>
        <end position="535"/>
    </location>
</feature>
<dbReference type="InterPro" id="IPR017441">
    <property type="entry name" value="Protein_kinase_ATP_BS"/>
</dbReference>
<dbReference type="Gene3D" id="3.30.310.80">
    <property type="entry name" value="Kinase associated domain 1, KA1"/>
    <property type="match status" value="1"/>
</dbReference>
<comment type="catalytic activity">
    <reaction evidence="8">
        <text>L-seryl-[protein] + ATP = O-phospho-L-seryl-[protein] + ADP + H(+)</text>
        <dbReference type="Rhea" id="RHEA:17989"/>
        <dbReference type="Rhea" id="RHEA-COMP:9863"/>
        <dbReference type="Rhea" id="RHEA-COMP:11604"/>
        <dbReference type="ChEBI" id="CHEBI:15378"/>
        <dbReference type="ChEBI" id="CHEBI:29999"/>
        <dbReference type="ChEBI" id="CHEBI:30616"/>
        <dbReference type="ChEBI" id="CHEBI:83421"/>
        <dbReference type="ChEBI" id="CHEBI:456216"/>
        <dbReference type="EC" id="2.7.11.1"/>
    </reaction>
</comment>
<feature type="compositionally biased region" description="Low complexity" evidence="10">
    <location>
        <begin position="571"/>
        <end position="585"/>
    </location>
</feature>
<dbReference type="GO" id="GO:0005737">
    <property type="term" value="C:cytoplasm"/>
    <property type="evidence" value="ECO:0007669"/>
    <property type="project" value="TreeGrafter"/>
</dbReference>
<dbReference type="GO" id="GO:0106310">
    <property type="term" value="F:protein serine kinase activity"/>
    <property type="evidence" value="ECO:0007669"/>
    <property type="project" value="RHEA"/>
</dbReference>
<dbReference type="EMBL" id="LVVM01001660">
    <property type="protein sequence ID" value="OJA18047.1"/>
    <property type="molecule type" value="Genomic_DNA"/>
</dbReference>
<evidence type="ECO:0000256" key="8">
    <source>
        <dbReference type="ARBA" id="ARBA00048679"/>
    </source>
</evidence>
<evidence type="ECO:0000256" key="5">
    <source>
        <dbReference type="ARBA" id="ARBA00022777"/>
    </source>
</evidence>